<dbReference type="InterPro" id="IPR044974">
    <property type="entry name" value="Disease_R_plants"/>
</dbReference>
<dbReference type="Proteomes" id="UP000712600">
    <property type="component" value="Unassembled WGS sequence"/>
</dbReference>
<feature type="compositionally biased region" description="Basic and acidic residues" evidence="8">
    <location>
        <begin position="891"/>
        <end position="900"/>
    </location>
</feature>
<dbReference type="Pfam" id="PF01582">
    <property type="entry name" value="TIR"/>
    <property type="match status" value="1"/>
</dbReference>
<dbReference type="SUPFAM" id="SSF46785">
    <property type="entry name" value="Winged helix' DNA-binding domain"/>
    <property type="match status" value="1"/>
</dbReference>
<keyword evidence="5" id="KW-0611">Plant defense</keyword>
<dbReference type="SUPFAM" id="SSF52540">
    <property type="entry name" value="P-loop containing nucleoside triphosphate hydrolases"/>
    <property type="match status" value="1"/>
</dbReference>
<comment type="caution">
    <text evidence="10">The sequence shown here is derived from an EMBL/GenBank/DDBJ whole genome shotgun (WGS) entry which is preliminary data.</text>
</comment>
<protein>
    <recommendedName>
        <fullName evidence="1">ADP-ribosyl cyclase/cyclic ADP-ribose hydrolase</fullName>
        <ecNumber evidence="1">3.2.2.6</ecNumber>
    </recommendedName>
</protein>
<sequence>MASSLTLLDPTYSFPHSWKHHVFPSFHGEDVRKNFLSHILKEFRSKGIDLFIDNDIERSKPIGPELIEAIKGSRISIVLLSENYTSSTWCLNELVEIMKCREKLGGKQKTDAEMIKDIATDVSYKLNHSAPSSDFDGLVGIESQMTKIGSLLQLDSDEVRKIGILGPPGIGKTSIARSLYNRHSQDFQLNVFIDNIKRKYVIPTCSDDYSVKLYLQKQFMSLLTNETDIKIPHLGIVKDRLKDRKVLVVLDDVDRSVQVEAMANKTCWFGHGSRIIVTTQDRRVLKASGINHIHKVKLPSYNEALQLFCMYAFDKKCPKDGFKELACENRHWTEALPKLKTHIDRDGEIASILKFSYDALNDEDKHLFLHIACFFNGEQVDIVEGCLAKCFLDVTQGLRVLAEKSLVSMESRAIQMAELLVQLGRKIVLKQSVSDPGKRQFLNGAVDIGEVLSDDKADCSSVIGIDLKEEEDISCTSERSFERLTNLQFLRISGNGINTQSLNYISQKLRVLVWSEFQMPTFPSSFNPKFLVKLEMQFSDLEKLWDEIRPFNNLKWMDLSDSDSLEELPDLSTATNLQELDLKLDLGDCSSLAEIPSSIGNAVNLKTFLIFNCSSLLEIPSTIATITNLKSLRLSGCSSLLELPFNIETVTNPMCIDLRCCSSLMKLPSSIGNAIYLQKLDLSHCSSLVKLPSSIGNILSLEELKLSYCSSLVELPSSMKNLVFPAAEVPQCFTYRSSGSSLTVKLNQKPLGISTKFKACIICADGNENGIADGDENGITDLVQTVYCSITSEGNALTACHKRAGQVVKGHLYIFEVEVETEEMTSTELVFEFLVGYWHIYEERINSKTWEIKECGVLQLQEVPLLSIRVVNEDNEPSYTEIGDKPWNPSKTEKRQEKKSKITGASSGI</sequence>
<feature type="region of interest" description="Disordered" evidence="8">
    <location>
        <begin position="876"/>
        <end position="909"/>
    </location>
</feature>
<dbReference type="SUPFAM" id="SSF52058">
    <property type="entry name" value="L domain-like"/>
    <property type="match status" value="1"/>
</dbReference>
<accession>A0A8S9SNZ1</accession>
<dbReference type="Pfam" id="PF00931">
    <property type="entry name" value="NB-ARC"/>
    <property type="match status" value="1"/>
</dbReference>
<name>A0A8S9SNZ1_BRACR</name>
<evidence type="ECO:0000256" key="3">
    <source>
        <dbReference type="ARBA" id="ARBA00022737"/>
    </source>
</evidence>
<keyword evidence="4" id="KW-0378">Hydrolase</keyword>
<keyword evidence="2" id="KW-0433">Leucine-rich repeat</keyword>
<dbReference type="PROSITE" id="PS50104">
    <property type="entry name" value="TIR"/>
    <property type="match status" value="1"/>
</dbReference>
<evidence type="ECO:0000256" key="2">
    <source>
        <dbReference type="ARBA" id="ARBA00022614"/>
    </source>
</evidence>
<dbReference type="EC" id="3.2.2.6" evidence="1"/>
<comment type="catalytic activity">
    <reaction evidence="7">
        <text>NAD(+) + H2O = ADP-D-ribose + nicotinamide + H(+)</text>
        <dbReference type="Rhea" id="RHEA:16301"/>
        <dbReference type="ChEBI" id="CHEBI:15377"/>
        <dbReference type="ChEBI" id="CHEBI:15378"/>
        <dbReference type="ChEBI" id="CHEBI:17154"/>
        <dbReference type="ChEBI" id="CHEBI:57540"/>
        <dbReference type="ChEBI" id="CHEBI:57967"/>
        <dbReference type="EC" id="3.2.2.6"/>
    </reaction>
    <physiologicalReaction direction="left-to-right" evidence="7">
        <dbReference type="Rhea" id="RHEA:16302"/>
    </physiologicalReaction>
</comment>
<dbReference type="Pfam" id="PF07725">
    <property type="entry name" value="LRR_3"/>
    <property type="match status" value="1"/>
</dbReference>
<evidence type="ECO:0000256" key="5">
    <source>
        <dbReference type="ARBA" id="ARBA00022821"/>
    </source>
</evidence>
<evidence type="ECO:0000313" key="11">
    <source>
        <dbReference type="Proteomes" id="UP000712600"/>
    </source>
</evidence>
<dbReference type="SUPFAM" id="SSF52200">
    <property type="entry name" value="Toll/Interleukin receptor TIR domain"/>
    <property type="match status" value="1"/>
</dbReference>
<evidence type="ECO:0000256" key="1">
    <source>
        <dbReference type="ARBA" id="ARBA00011982"/>
    </source>
</evidence>
<dbReference type="InterPro" id="IPR000157">
    <property type="entry name" value="TIR_dom"/>
</dbReference>
<dbReference type="Gene3D" id="3.40.50.300">
    <property type="entry name" value="P-loop containing nucleotide triphosphate hydrolases"/>
    <property type="match status" value="1"/>
</dbReference>
<dbReference type="InterPro" id="IPR011713">
    <property type="entry name" value="Leu-rich_rpt_3"/>
</dbReference>
<gene>
    <name evidence="10" type="ORF">F2Q69_00037448</name>
</gene>
<reference evidence="10" key="1">
    <citation type="submission" date="2019-12" db="EMBL/GenBank/DDBJ databases">
        <title>Genome sequencing and annotation of Brassica cretica.</title>
        <authorList>
            <person name="Studholme D.J."/>
            <person name="Sarris P."/>
        </authorList>
    </citation>
    <scope>NUCLEOTIDE SEQUENCE</scope>
    <source>
        <strain evidence="10">PFS-109/04</strain>
        <tissue evidence="10">Leaf</tissue>
    </source>
</reference>
<dbReference type="GO" id="GO:0007165">
    <property type="term" value="P:signal transduction"/>
    <property type="evidence" value="ECO:0007669"/>
    <property type="project" value="InterPro"/>
</dbReference>
<dbReference type="SMART" id="SM00255">
    <property type="entry name" value="TIR"/>
    <property type="match status" value="1"/>
</dbReference>
<dbReference type="InterPro" id="IPR058192">
    <property type="entry name" value="WHD_ROQ1-like"/>
</dbReference>
<dbReference type="PRINTS" id="PR00364">
    <property type="entry name" value="DISEASERSIST"/>
</dbReference>
<dbReference type="GO" id="GO:0006952">
    <property type="term" value="P:defense response"/>
    <property type="evidence" value="ECO:0007669"/>
    <property type="project" value="UniProtKB-KW"/>
</dbReference>
<dbReference type="Pfam" id="PF20160">
    <property type="entry name" value="C-JID"/>
    <property type="match status" value="1"/>
</dbReference>
<dbReference type="Gene3D" id="3.80.10.10">
    <property type="entry name" value="Ribonuclease Inhibitor"/>
    <property type="match status" value="2"/>
</dbReference>
<feature type="domain" description="TIR" evidence="9">
    <location>
        <begin position="18"/>
        <end position="126"/>
    </location>
</feature>
<evidence type="ECO:0000256" key="7">
    <source>
        <dbReference type="ARBA" id="ARBA00047304"/>
    </source>
</evidence>
<dbReference type="GO" id="GO:0061809">
    <property type="term" value="F:NAD+ nucleosidase activity, cyclic ADP-ribose generating"/>
    <property type="evidence" value="ECO:0007669"/>
    <property type="project" value="UniProtKB-EC"/>
</dbReference>
<proteinExistence type="predicted"/>
<evidence type="ECO:0000256" key="6">
    <source>
        <dbReference type="ARBA" id="ARBA00023027"/>
    </source>
</evidence>
<keyword evidence="3" id="KW-0677">Repeat</keyword>
<dbReference type="InterPro" id="IPR032675">
    <property type="entry name" value="LRR_dom_sf"/>
</dbReference>
<evidence type="ECO:0000259" key="9">
    <source>
        <dbReference type="PROSITE" id="PS50104"/>
    </source>
</evidence>
<dbReference type="Gene3D" id="3.40.50.10140">
    <property type="entry name" value="Toll/interleukin-1 receptor homology (TIR) domain"/>
    <property type="match status" value="1"/>
</dbReference>
<dbReference type="InterPro" id="IPR045344">
    <property type="entry name" value="C-JID"/>
</dbReference>
<dbReference type="InterPro" id="IPR035897">
    <property type="entry name" value="Toll_tir_struct_dom_sf"/>
</dbReference>
<dbReference type="PANTHER" id="PTHR11017">
    <property type="entry name" value="LEUCINE-RICH REPEAT-CONTAINING PROTEIN"/>
    <property type="match status" value="1"/>
</dbReference>
<dbReference type="InterPro" id="IPR036390">
    <property type="entry name" value="WH_DNA-bd_sf"/>
</dbReference>
<dbReference type="PANTHER" id="PTHR11017:SF561">
    <property type="entry name" value="ADP-RIBOSYL CYCLASE_CYCLIC ADP-RIBOSE HYDROLASE"/>
    <property type="match status" value="1"/>
</dbReference>
<dbReference type="GO" id="GO:0043531">
    <property type="term" value="F:ADP binding"/>
    <property type="evidence" value="ECO:0007669"/>
    <property type="project" value="InterPro"/>
</dbReference>
<dbReference type="SMART" id="SM00382">
    <property type="entry name" value="AAA"/>
    <property type="match status" value="1"/>
</dbReference>
<dbReference type="InterPro" id="IPR027417">
    <property type="entry name" value="P-loop_NTPase"/>
</dbReference>
<keyword evidence="6" id="KW-0520">NAD</keyword>
<organism evidence="10 11">
    <name type="scientific">Brassica cretica</name>
    <name type="common">Mustard</name>
    <dbReference type="NCBI Taxonomy" id="69181"/>
    <lineage>
        <taxon>Eukaryota</taxon>
        <taxon>Viridiplantae</taxon>
        <taxon>Streptophyta</taxon>
        <taxon>Embryophyta</taxon>
        <taxon>Tracheophyta</taxon>
        <taxon>Spermatophyta</taxon>
        <taxon>Magnoliopsida</taxon>
        <taxon>eudicotyledons</taxon>
        <taxon>Gunneridae</taxon>
        <taxon>Pentapetalae</taxon>
        <taxon>rosids</taxon>
        <taxon>malvids</taxon>
        <taxon>Brassicales</taxon>
        <taxon>Brassicaceae</taxon>
        <taxon>Brassiceae</taxon>
        <taxon>Brassica</taxon>
    </lineage>
</organism>
<evidence type="ECO:0000256" key="4">
    <source>
        <dbReference type="ARBA" id="ARBA00022801"/>
    </source>
</evidence>
<dbReference type="Pfam" id="PF23282">
    <property type="entry name" value="WHD_ROQ1"/>
    <property type="match status" value="1"/>
</dbReference>
<dbReference type="AlphaFoldDB" id="A0A8S9SNZ1"/>
<evidence type="ECO:0000313" key="10">
    <source>
        <dbReference type="EMBL" id="KAF3602074.1"/>
    </source>
</evidence>
<dbReference type="InterPro" id="IPR003593">
    <property type="entry name" value="AAA+_ATPase"/>
</dbReference>
<dbReference type="InterPro" id="IPR002182">
    <property type="entry name" value="NB-ARC"/>
</dbReference>
<dbReference type="FunFam" id="3.40.50.300:FF:001002">
    <property type="entry name" value="Disease resistance protein (TIR-NBS-LRR class)"/>
    <property type="match status" value="1"/>
</dbReference>
<dbReference type="EMBL" id="QGKX02000004">
    <property type="protein sequence ID" value="KAF3602074.1"/>
    <property type="molecule type" value="Genomic_DNA"/>
</dbReference>
<evidence type="ECO:0000256" key="8">
    <source>
        <dbReference type="SAM" id="MobiDB-lite"/>
    </source>
</evidence>